<dbReference type="InterPro" id="IPR019109">
    <property type="entry name" value="MamF_MmsF"/>
</dbReference>
<dbReference type="CDD" id="cd00093">
    <property type="entry name" value="HTH_XRE"/>
    <property type="match status" value="1"/>
</dbReference>
<dbReference type="Gene3D" id="1.10.260.40">
    <property type="entry name" value="lambda repressor-like DNA-binding domains"/>
    <property type="match status" value="1"/>
</dbReference>
<evidence type="ECO:0000313" key="11">
    <source>
        <dbReference type="Proteomes" id="UP000432350"/>
    </source>
</evidence>
<proteinExistence type="predicted"/>
<protein>
    <submittedName>
        <fullName evidence="8">Transcriptional regulator, y4mF family</fullName>
    </submittedName>
</protein>
<dbReference type="GO" id="GO:0005829">
    <property type="term" value="C:cytosol"/>
    <property type="evidence" value="ECO:0007669"/>
    <property type="project" value="TreeGrafter"/>
</dbReference>
<evidence type="ECO:0000313" key="9">
    <source>
        <dbReference type="EMBL" id="VXD06511.1"/>
    </source>
</evidence>
<evidence type="ECO:0000256" key="5">
    <source>
        <dbReference type="ARBA" id="ARBA00023136"/>
    </source>
</evidence>
<evidence type="ECO:0000313" key="10">
    <source>
        <dbReference type="Proteomes" id="UP000251241"/>
    </source>
</evidence>
<evidence type="ECO:0000259" key="7">
    <source>
        <dbReference type="PROSITE" id="PS50943"/>
    </source>
</evidence>
<accession>A0A2X2JKZ7</accession>
<dbReference type="PANTHER" id="PTHR46797:SF1">
    <property type="entry name" value="METHYLPHOSPHONATE SYNTHASE"/>
    <property type="match status" value="1"/>
</dbReference>
<sequence>MNKLQSLREKLNLTQEELAQKSNISVRTIQRIEAGQSPKGYTLRALAQALNVEESEFSAYDIPLESENLRWIKIINLSSLPFSILPPLNILVPVAIMLFKKQHSYKVRQLISIQIVSTLIAVLLMLIIFILNDWVGIKSNVKLLIPLCWILMNIIIILRNAIGLNKAGHARILPDISIL</sequence>
<dbReference type="Proteomes" id="UP000251241">
    <property type="component" value="Unassembled WGS sequence"/>
</dbReference>
<dbReference type="Pfam" id="PF01381">
    <property type="entry name" value="HTH_3"/>
    <property type="match status" value="1"/>
</dbReference>
<dbReference type="AlphaFoldDB" id="A0A2X2JKZ7"/>
<evidence type="ECO:0000256" key="2">
    <source>
        <dbReference type="ARBA" id="ARBA00022692"/>
    </source>
</evidence>
<dbReference type="PROSITE" id="PS50943">
    <property type="entry name" value="HTH_CROC1"/>
    <property type="match status" value="1"/>
</dbReference>
<name>A0A2X2JKZ7_SPHMU</name>
<dbReference type="SUPFAM" id="SSF47413">
    <property type="entry name" value="lambda repressor-like DNA-binding domains"/>
    <property type="match status" value="1"/>
</dbReference>
<dbReference type="InterPro" id="IPR001387">
    <property type="entry name" value="Cro/C1-type_HTH"/>
</dbReference>
<dbReference type="GO" id="GO:0003700">
    <property type="term" value="F:DNA-binding transcription factor activity"/>
    <property type="evidence" value="ECO:0007669"/>
    <property type="project" value="TreeGrafter"/>
</dbReference>
<evidence type="ECO:0000313" key="8">
    <source>
        <dbReference type="EMBL" id="SPZ94857.1"/>
    </source>
</evidence>
<evidence type="ECO:0000256" key="1">
    <source>
        <dbReference type="ARBA" id="ARBA00004141"/>
    </source>
</evidence>
<organism evidence="8 10">
    <name type="scientific">Sphingobacterium multivorum</name>
    <dbReference type="NCBI Taxonomy" id="28454"/>
    <lineage>
        <taxon>Bacteria</taxon>
        <taxon>Pseudomonadati</taxon>
        <taxon>Bacteroidota</taxon>
        <taxon>Sphingobacteriia</taxon>
        <taxon>Sphingobacteriales</taxon>
        <taxon>Sphingobacteriaceae</taxon>
        <taxon>Sphingobacterium</taxon>
    </lineage>
</organism>
<keyword evidence="2 6" id="KW-0812">Transmembrane</keyword>
<keyword evidence="3 6" id="KW-1133">Transmembrane helix</keyword>
<evidence type="ECO:0000256" key="3">
    <source>
        <dbReference type="ARBA" id="ARBA00022989"/>
    </source>
</evidence>
<keyword evidence="5 6" id="KW-0472">Membrane</keyword>
<dbReference type="GO" id="GO:0003677">
    <property type="term" value="F:DNA binding"/>
    <property type="evidence" value="ECO:0007669"/>
    <property type="project" value="UniProtKB-KW"/>
</dbReference>
<evidence type="ECO:0000256" key="6">
    <source>
        <dbReference type="SAM" id="Phobius"/>
    </source>
</evidence>
<accession>A0A654DKL8</accession>
<dbReference type="PANTHER" id="PTHR46797">
    <property type="entry name" value="HTH-TYPE TRANSCRIPTIONAL REGULATOR"/>
    <property type="match status" value="1"/>
</dbReference>
<dbReference type="EMBL" id="UAUU01000011">
    <property type="protein sequence ID" value="SPZ94857.1"/>
    <property type="molecule type" value="Genomic_DNA"/>
</dbReference>
<dbReference type="InterPro" id="IPR050807">
    <property type="entry name" value="TransReg_Diox_bact_type"/>
</dbReference>
<gene>
    <name evidence="8" type="ORF">NCTC11343_05603</name>
    <name evidence="9" type="ORF">SPHINGO8BC_70049</name>
</gene>
<dbReference type="GeneID" id="97180365"/>
<evidence type="ECO:0000256" key="4">
    <source>
        <dbReference type="ARBA" id="ARBA00023125"/>
    </source>
</evidence>
<dbReference type="SMART" id="SM00530">
    <property type="entry name" value="HTH_XRE"/>
    <property type="match status" value="1"/>
</dbReference>
<dbReference type="RefSeq" id="WP_070561083.1">
    <property type="nucleotide sequence ID" value="NZ_CP068086.1"/>
</dbReference>
<dbReference type="InterPro" id="IPR010982">
    <property type="entry name" value="Lambda_DNA-bd_dom_sf"/>
</dbReference>
<feature type="transmembrane region" description="Helical" evidence="6">
    <location>
        <begin position="143"/>
        <end position="162"/>
    </location>
</feature>
<reference evidence="8 10" key="1">
    <citation type="submission" date="2018-06" db="EMBL/GenBank/DDBJ databases">
        <authorList>
            <consortium name="Pathogen Informatics"/>
            <person name="Doyle S."/>
        </authorList>
    </citation>
    <scope>NUCLEOTIDE SEQUENCE [LARGE SCALE GENOMIC DNA]</scope>
    <source>
        <strain evidence="8 10">NCTC11343</strain>
    </source>
</reference>
<comment type="subcellular location">
    <subcellularLocation>
        <location evidence="1">Membrane</location>
        <topology evidence="1">Multi-pass membrane protein</topology>
    </subcellularLocation>
</comment>
<dbReference type="Proteomes" id="UP000432350">
    <property type="component" value="Unassembled WGS sequence"/>
</dbReference>
<reference evidence="9 11" key="2">
    <citation type="submission" date="2019-10" db="EMBL/GenBank/DDBJ databases">
        <authorList>
            <person name="Karimi E."/>
        </authorList>
    </citation>
    <scope>NUCLEOTIDE SEQUENCE [LARGE SCALE GENOMIC DNA]</scope>
    <source>
        <strain evidence="9">Sphingobacterium sp. 8BC</strain>
    </source>
</reference>
<feature type="domain" description="HTH cro/C1-type" evidence="7">
    <location>
        <begin position="4"/>
        <end position="57"/>
    </location>
</feature>
<feature type="transmembrane region" description="Helical" evidence="6">
    <location>
        <begin position="111"/>
        <end position="131"/>
    </location>
</feature>
<dbReference type="Pfam" id="PF09685">
    <property type="entry name" value="MamF_MmsF"/>
    <property type="match status" value="1"/>
</dbReference>
<keyword evidence="4" id="KW-0238">DNA-binding</keyword>
<feature type="transmembrane region" description="Helical" evidence="6">
    <location>
        <begin position="80"/>
        <end position="99"/>
    </location>
</feature>
<dbReference type="EMBL" id="CABWMV010000026">
    <property type="protein sequence ID" value="VXD06511.1"/>
    <property type="molecule type" value="Genomic_DNA"/>
</dbReference>